<evidence type="ECO:0000256" key="2">
    <source>
        <dbReference type="ARBA" id="ARBA00022692"/>
    </source>
</evidence>
<dbReference type="InterPro" id="IPR006685">
    <property type="entry name" value="MscS_channel_2nd"/>
</dbReference>
<proteinExistence type="predicted"/>
<dbReference type="SUPFAM" id="SSF50182">
    <property type="entry name" value="Sm-like ribonucleoproteins"/>
    <property type="match status" value="1"/>
</dbReference>
<dbReference type="eggNOG" id="COG0668">
    <property type="taxonomic scope" value="Bacteria"/>
</dbReference>
<keyword evidence="3 5" id="KW-1133">Transmembrane helix</keyword>
<feature type="domain" description="Mechanosensitive ion channel MscS" evidence="6">
    <location>
        <begin position="198"/>
        <end position="266"/>
    </location>
</feature>
<dbReference type="Pfam" id="PF00924">
    <property type="entry name" value="MS_channel_2nd"/>
    <property type="match status" value="1"/>
</dbReference>
<dbReference type="InterPro" id="IPR023408">
    <property type="entry name" value="MscS_beta-dom_sf"/>
</dbReference>
<keyword evidence="4 5" id="KW-0472">Membrane</keyword>
<evidence type="ECO:0000313" key="7">
    <source>
        <dbReference type="EMBL" id="EHB92422.1"/>
    </source>
</evidence>
<gene>
    <name evidence="7" type="ORF">HMPREF9450_01287</name>
</gene>
<keyword evidence="8" id="KW-1185">Reference proteome</keyword>
<dbReference type="InterPro" id="IPR010920">
    <property type="entry name" value="LSM_dom_sf"/>
</dbReference>
<dbReference type="EMBL" id="ADLD01000011">
    <property type="protein sequence ID" value="EHB92422.1"/>
    <property type="molecule type" value="Genomic_DNA"/>
</dbReference>
<accession>G5H8M7</accession>
<dbReference type="PANTHER" id="PTHR30414">
    <property type="entry name" value="MINICONDUCTANCE MECHANOSENSITIVE CHANNEL YBDG"/>
    <property type="match status" value="1"/>
</dbReference>
<dbReference type="GO" id="GO:0071470">
    <property type="term" value="P:cellular response to osmotic stress"/>
    <property type="evidence" value="ECO:0007669"/>
    <property type="project" value="InterPro"/>
</dbReference>
<organism evidence="7 8">
    <name type="scientific">Alistipes indistinctus YIT 12060</name>
    <dbReference type="NCBI Taxonomy" id="742725"/>
    <lineage>
        <taxon>Bacteria</taxon>
        <taxon>Pseudomonadati</taxon>
        <taxon>Bacteroidota</taxon>
        <taxon>Bacteroidia</taxon>
        <taxon>Bacteroidales</taxon>
        <taxon>Rikenellaceae</taxon>
        <taxon>Alistipes</taxon>
    </lineage>
</organism>
<dbReference type="Gene3D" id="2.30.30.60">
    <property type="match status" value="1"/>
</dbReference>
<reference evidence="7 8" key="1">
    <citation type="submission" date="2011-08" db="EMBL/GenBank/DDBJ databases">
        <title>The Genome Sequence of Alistipes indistinctus YIT 12060.</title>
        <authorList>
            <consortium name="The Broad Institute Genome Sequencing Platform"/>
            <person name="Earl A."/>
            <person name="Ward D."/>
            <person name="Feldgarden M."/>
            <person name="Gevers D."/>
            <person name="Morotomi M."/>
            <person name="Young S.K."/>
            <person name="Zeng Q."/>
            <person name="Gargeya S."/>
            <person name="Fitzgerald M."/>
            <person name="Haas B."/>
            <person name="Abouelleil A."/>
            <person name="Alvarado L."/>
            <person name="Arachchi H.M."/>
            <person name="Berlin A."/>
            <person name="Brown A."/>
            <person name="Chapman S.B."/>
            <person name="Chen Z."/>
            <person name="Dunbar C."/>
            <person name="Freedman E."/>
            <person name="Gearin G."/>
            <person name="Gellesch M."/>
            <person name="Goldberg J."/>
            <person name="Griggs A."/>
            <person name="Gujja S."/>
            <person name="Heiman D."/>
            <person name="Howarth C."/>
            <person name="Larson L."/>
            <person name="Lui A."/>
            <person name="MacDonald P.J.P."/>
            <person name="Montmayeur A."/>
            <person name="Murphy C."/>
            <person name="Neiman D."/>
            <person name="Pearson M."/>
            <person name="Priest M."/>
            <person name="Roberts A."/>
            <person name="Saif S."/>
            <person name="Shea T."/>
            <person name="Shenoy N."/>
            <person name="Sisk P."/>
            <person name="Stolte C."/>
            <person name="Sykes S."/>
            <person name="Wortman J."/>
            <person name="Nusbaum C."/>
            <person name="Birren B."/>
        </authorList>
    </citation>
    <scope>NUCLEOTIDE SEQUENCE [LARGE SCALE GENOMIC DNA]</scope>
    <source>
        <strain evidence="7 8">YIT 12060</strain>
    </source>
</reference>
<dbReference type="HOGENOM" id="CLU_045354_1_0_10"/>
<comment type="subcellular location">
    <subcellularLocation>
        <location evidence="1">Membrane</location>
    </subcellularLocation>
</comment>
<feature type="transmembrane region" description="Helical" evidence="5">
    <location>
        <begin position="116"/>
        <end position="135"/>
    </location>
</feature>
<feature type="transmembrane region" description="Helical" evidence="5">
    <location>
        <begin position="156"/>
        <end position="175"/>
    </location>
</feature>
<dbReference type="GeneID" id="92815684"/>
<feature type="transmembrane region" description="Helical" evidence="5">
    <location>
        <begin position="84"/>
        <end position="104"/>
    </location>
</feature>
<dbReference type="GO" id="GO:0008381">
    <property type="term" value="F:mechanosensitive monoatomic ion channel activity"/>
    <property type="evidence" value="ECO:0007669"/>
    <property type="project" value="InterPro"/>
</dbReference>
<dbReference type="STRING" id="742725.HMPREF9450_01287"/>
<dbReference type="AlphaFoldDB" id="G5H8M7"/>
<dbReference type="InterPro" id="IPR030192">
    <property type="entry name" value="YbdG"/>
</dbReference>
<evidence type="ECO:0000313" key="8">
    <source>
        <dbReference type="Proteomes" id="UP000006008"/>
    </source>
</evidence>
<evidence type="ECO:0000256" key="4">
    <source>
        <dbReference type="ARBA" id="ARBA00023136"/>
    </source>
</evidence>
<feature type="transmembrane region" description="Helical" evidence="5">
    <location>
        <begin position="31"/>
        <end position="64"/>
    </location>
</feature>
<dbReference type="PANTHER" id="PTHR30414:SF0">
    <property type="entry name" value="MINICONDUCTANCE MECHANOSENSITIVE CHANNEL YBDG"/>
    <property type="match status" value="1"/>
</dbReference>
<keyword evidence="2 5" id="KW-0812">Transmembrane</keyword>
<dbReference type="RefSeq" id="WP_009134093.1">
    <property type="nucleotide sequence ID" value="NZ_CP102250.1"/>
</dbReference>
<name>G5H8M7_9BACT</name>
<dbReference type="Proteomes" id="UP000006008">
    <property type="component" value="Unassembled WGS sequence"/>
</dbReference>
<evidence type="ECO:0000256" key="5">
    <source>
        <dbReference type="SAM" id="Phobius"/>
    </source>
</evidence>
<evidence type="ECO:0000256" key="1">
    <source>
        <dbReference type="ARBA" id="ARBA00004370"/>
    </source>
</evidence>
<dbReference type="OrthoDB" id="9775207at2"/>
<dbReference type="GO" id="GO:0005886">
    <property type="term" value="C:plasma membrane"/>
    <property type="evidence" value="ECO:0007669"/>
    <property type="project" value="TreeGrafter"/>
</dbReference>
<evidence type="ECO:0000256" key="3">
    <source>
        <dbReference type="ARBA" id="ARBA00022989"/>
    </source>
</evidence>
<comment type="caution">
    <text evidence="7">The sequence shown here is derived from an EMBL/GenBank/DDBJ whole genome shotgun (WGS) entry which is preliminary data.</text>
</comment>
<sequence length="434" mass="48332">MEFETVPRFFVLQWIEKYLFQWGFSDAAADLITFLVACGLAVLLLWLLNFIGTWILTHIVALAVHRSRTLWDDFLMRRHFFNRIIKCLTGALLLFSARIIFAGYNPAVITGIEVTARVFITVMGALACGSFLDALNDVYNSKPIAKQKSIKGIVQTAKLVIYIIAGIIGIAILLRKDPTQLLVGLGASAAIMSLVFKDTILGFVASIQISAQDMIHPGDWIEMPSKGADGVVTDINVSNVKVRNWNNTITMIPIYSLVSEAFTNWRSMEESAGRQFRRPLYFDVTSLGELTPQQVEAIEKHPAVTAVAIKMQQIFRETNTGHAVLNLALFRCYAQAYLSQHPQIAADQTLIVRYLPFDENGIKLELYGYSAEKRFAFYEAIVADIINHLFIAAPVFGLKFYQRPSASQSAVLLAGTDDTDRNDSHDTLLSGSAH</sequence>
<dbReference type="PATRIC" id="fig|742725.3.peg.1364"/>
<protein>
    <recommendedName>
        <fullName evidence="6">Mechanosensitive ion channel MscS domain-containing protein</fullName>
    </recommendedName>
</protein>
<evidence type="ECO:0000259" key="6">
    <source>
        <dbReference type="Pfam" id="PF00924"/>
    </source>
</evidence>